<feature type="transmembrane region" description="Helical" evidence="5">
    <location>
        <begin position="83"/>
        <end position="104"/>
    </location>
</feature>
<evidence type="ECO:0000256" key="1">
    <source>
        <dbReference type="ARBA" id="ARBA00004141"/>
    </source>
</evidence>
<keyword evidence="2 5" id="KW-0812">Transmembrane</keyword>
<keyword evidence="3 5" id="KW-1133">Transmembrane helix</keyword>
<evidence type="ECO:0000313" key="6">
    <source>
        <dbReference type="EMBL" id="SMO52453.1"/>
    </source>
</evidence>
<keyword evidence="7" id="KW-1185">Reference proteome</keyword>
<proteinExistence type="predicted"/>
<comment type="subcellular location">
    <subcellularLocation>
        <location evidence="1">Membrane</location>
        <topology evidence="1">Multi-pass membrane protein</topology>
    </subcellularLocation>
</comment>
<sequence>MEMQKEDNQFLMLMHLSQLANYVFPFGGIIVPAVLWQWKKDEIIGVEDHAKEILNFQISFLIYAIISGVLIVLLIGIPALLVLLLMAIIFPVIAAVNVSNGKAYKYPFTIKFFR</sequence>
<feature type="transmembrane region" description="Helical" evidence="5">
    <location>
        <begin position="20"/>
        <end position="38"/>
    </location>
</feature>
<evidence type="ECO:0000256" key="2">
    <source>
        <dbReference type="ARBA" id="ARBA00022692"/>
    </source>
</evidence>
<dbReference type="EMBL" id="FXSZ01000003">
    <property type="protein sequence ID" value="SMO52453.1"/>
    <property type="molecule type" value="Genomic_DNA"/>
</dbReference>
<evidence type="ECO:0000256" key="3">
    <source>
        <dbReference type="ARBA" id="ARBA00022989"/>
    </source>
</evidence>
<gene>
    <name evidence="6" type="ORF">SAMN06265350_10367</name>
</gene>
<dbReference type="RefSeq" id="WP_246085435.1">
    <property type="nucleotide sequence ID" value="NZ_FXSZ01000003.1"/>
</dbReference>
<evidence type="ECO:0000313" key="7">
    <source>
        <dbReference type="Proteomes" id="UP000315971"/>
    </source>
</evidence>
<evidence type="ECO:0000256" key="5">
    <source>
        <dbReference type="SAM" id="Phobius"/>
    </source>
</evidence>
<feature type="transmembrane region" description="Helical" evidence="5">
    <location>
        <begin position="58"/>
        <end position="77"/>
    </location>
</feature>
<organism evidence="6 7">
    <name type="scientific">Solitalea koreensis</name>
    <dbReference type="NCBI Taxonomy" id="543615"/>
    <lineage>
        <taxon>Bacteria</taxon>
        <taxon>Pseudomonadati</taxon>
        <taxon>Bacteroidota</taxon>
        <taxon>Sphingobacteriia</taxon>
        <taxon>Sphingobacteriales</taxon>
        <taxon>Sphingobacteriaceae</taxon>
        <taxon>Solitalea</taxon>
    </lineage>
</organism>
<evidence type="ECO:0008006" key="8">
    <source>
        <dbReference type="Google" id="ProtNLM"/>
    </source>
</evidence>
<dbReference type="Pfam" id="PF09685">
    <property type="entry name" value="MamF_MmsF"/>
    <property type="match status" value="1"/>
</dbReference>
<evidence type="ECO:0000256" key="4">
    <source>
        <dbReference type="ARBA" id="ARBA00023136"/>
    </source>
</evidence>
<protein>
    <recommendedName>
        <fullName evidence="8">DUF4870 domain-containing protein</fullName>
    </recommendedName>
</protein>
<dbReference type="Proteomes" id="UP000315971">
    <property type="component" value="Unassembled WGS sequence"/>
</dbReference>
<reference evidence="6 7" key="1">
    <citation type="submission" date="2017-05" db="EMBL/GenBank/DDBJ databases">
        <authorList>
            <person name="Varghese N."/>
            <person name="Submissions S."/>
        </authorList>
    </citation>
    <scope>NUCLEOTIDE SEQUENCE [LARGE SCALE GENOMIC DNA]</scope>
    <source>
        <strain evidence="6 7">DSM 21342</strain>
    </source>
</reference>
<dbReference type="InterPro" id="IPR019109">
    <property type="entry name" value="MamF_MmsF"/>
</dbReference>
<dbReference type="AlphaFoldDB" id="A0A521BZ47"/>
<keyword evidence="4 5" id="KW-0472">Membrane</keyword>
<accession>A0A521BZ47</accession>
<name>A0A521BZ47_9SPHI</name>